<dbReference type="InterPro" id="IPR029787">
    <property type="entry name" value="Nucleotide_cyclase"/>
</dbReference>
<dbReference type="EMBL" id="JAFKCZ010000002">
    <property type="protein sequence ID" value="MBN7795657.1"/>
    <property type="molecule type" value="Genomic_DNA"/>
</dbReference>
<dbReference type="Gene3D" id="3.20.20.450">
    <property type="entry name" value="EAL domain"/>
    <property type="match status" value="1"/>
</dbReference>
<dbReference type="CDD" id="cd01948">
    <property type="entry name" value="EAL"/>
    <property type="match status" value="1"/>
</dbReference>
<dbReference type="SMART" id="SM00267">
    <property type="entry name" value="GGDEF"/>
    <property type="match status" value="1"/>
</dbReference>
<dbReference type="Pfam" id="PF00563">
    <property type="entry name" value="EAL"/>
    <property type="match status" value="1"/>
</dbReference>
<dbReference type="PROSITE" id="PS50883">
    <property type="entry name" value="EAL"/>
    <property type="match status" value="1"/>
</dbReference>
<dbReference type="PANTHER" id="PTHR33121">
    <property type="entry name" value="CYCLIC DI-GMP PHOSPHODIESTERASE PDEF"/>
    <property type="match status" value="1"/>
</dbReference>
<comment type="caution">
    <text evidence="3">The sequence shown here is derived from an EMBL/GenBank/DDBJ whole genome shotgun (WGS) entry which is preliminary data.</text>
</comment>
<dbReference type="SUPFAM" id="SSF55073">
    <property type="entry name" value="Nucleotide cyclase"/>
    <property type="match status" value="1"/>
</dbReference>
<sequence>MAPVPAIRRGEFLLSLGEALGHAERGGDNLGLLLIDLSNLGAINRRLGFEAGDGLLREAAGQLLSVSKLPDTVYRIGSHGFAFILPQLQNPGFIALAVNRVQRLLEDGLDIDDVGLSVEVNIGLAFGRPGNYSRGAVLAQAEASLAQVKMGGTLAIEELLREQPGQSPDLELEQRFAEALYDNALELHYQPKISLHSGRVEGAEALLRWELPGHGAISPDRVVRMAEESGRVYDLSKWVLNRALRQLRQWRCELPLSVNVPASMVNHPDLANMVHDALNIWGVAPALLTLEITEDAVIEDKEAGFHVLRELCEQGVRLSIDDFGTGYSSLSYFQHIPATELKIDKSFVRRMMAQRREEELVRIIIEIAHLFDFKVVAEGVEDEATRDRLAALGCDCVQGFLYAPALSEEAFLAWVGEREAS</sequence>
<dbReference type="SMART" id="SM00052">
    <property type="entry name" value="EAL"/>
    <property type="match status" value="1"/>
</dbReference>
<dbReference type="CDD" id="cd01949">
    <property type="entry name" value="GGDEF"/>
    <property type="match status" value="1"/>
</dbReference>
<dbReference type="InterPro" id="IPR001633">
    <property type="entry name" value="EAL_dom"/>
</dbReference>
<evidence type="ECO:0000259" key="2">
    <source>
        <dbReference type="PROSITE" id="PS50887"/>
    </source>
</evidence>
<dbReference type="AlphaFoldDB" id="A0A939DDR0"/>
<feature type="domain" description="GGDEF" evidence="2">
    <location>
        <begin position="28"/>
        <end position="161"/>
    </location>
</feature>
<dbReference type="NCBIfam" id="TIGR00254">
    <property type="entry name" value="GGDEF"/>
    <property type="match status" value="1"/>
</dbReference>
<evidence type="ECO:0000259" key="1">
    <source>
        <dbReference type="PROSITE" id="PS50883"/>
    </source>
</evidence>
<dbReference type="Pfam" id="PF00990">
    <property type="entry name" value="GGDEF"/>
    <property type="match status" value="1"/>
</dbReference>
<evidence type="ECO:0000313" key="4">
    <source>
        <dbReference type="Proteomes" id="UP000664303"/>
    </source>
</evidence>
<gene>
    <name evidence="3" type="ORF">JYP50_03575</name>
</gene>
<feature type="domain" description="EAL" evidence="1">
    <location>
        <begin position="169"/>
        <end position="419"/>
    </location>
</feature>
<dbReference type="InterPro" id="IPR050706">
    <property type="entry name" value="Cyclic-di-GMP_PDE-like"/>
</dbReference>
<dbReference type="InterPro" id="IPR043128">
    <property type="entry name" value="Rev_trsase/Diguanyl_cyclase"/>
</dbReference>
<dbReference type="RefSeq" id="WP_206559093.1">
    <property type="nucleotide sequence ID" value="NZ_JAFKCZ010000002.1"/>
</dbReference>
<dbReference type="SUPFAM" id="SSF141868">
    <property type="entry name" value="EAL domain-like"/>
    <property type="match status" value="1"/>
</dbReference>
<accession>A0A939DDR0</accession>
<reference evidence="3" key="1">
    <citation type="submission" date="2021-02" db="EMBL/GenBank/DDBJ databases">
        <title>PHA producing bacteria isolated from coastal sediment in Guangdong, Shenzhen.</title>
        <authorList>
            <person name="Zheng W."/>
            <person name="Yu S."/>
            <person name="Huang Y."/>
        </authorList>
    </citation>
    <scope>NUCLEOTIDE SEQUENCE</scope>
    <source>
        <strain evidence="3">TN14-10</strain>
    </source>
</reference>
<protein>
    <submittedName>
        <fullName evidence="3">Bifunctional diguanylate cyclase/phosphodiesterase</fullName>
    </submittedName>
</protein>
<name>A0A939DDR0_9GAMM</name>
<proteinExistence type="predicted"/>
<keyword evidence="4" id="KW-1185">Reference proteome</keyword>
<dbReference type="InterPro" id="IPR035919">
    <property type="entry name" value="EAL_sf"/>
</dbReference>
<dbReference type="PANTHER" id="PTHR33121:SF79">
    <property type="entry name" value="CYCLIC DI-GMP PHOSPHODIESTERASE PDED-RELATED"/>
    <property type="match status" value="1"/>
</dbReference>
<dbReference type="InterPro" id="IPR000160">
    <property type="entry name" value="GGDEF_dom"/>
</dbReference>
<dbReference type="PROSITE" id="PS50887">
    <property type="entry name" value="GGDEF"/>
    <property type="match status" value="1"/>
</dbReference>
<dbReference type="GO" id="GO:0071111">
    <property type="term" value="F:cyclic-guanylate-specific phosphodiesterase activity"/>
    <property type="evidence" value="ECO:0007669"/>
    <property type="project" value="InterPro"/>
</dbReference>
<dbReference type="Gene3D" id="3.30.70.270">
    <property type="match status" value="1"/>
</dbReference>
<organism evidence="3 4">
    <name type="scientific">Parahaliea mediterranea</name>
    <dbReference type="NCBI Taxonomy" id="651086"/>
    <lineage>
        <taxon>Bacteria</taxon>
        <taxon>Pseudomonadati</taxon>
        <taxon>Pseudomonadota</taxon>
        <taxon>Gammaproteobacteria</taxon>
        <taxon>Cellvibrionales</taxon>
        <taxon>Halieaceae</taxon>
        <taxon>Parahaliea</taxon>
    </lineage>
</organism>
<dbReference type="Proteomes" id="UP000664303">
    <property type="component" value="Unassembled WGS sequence"/>
</dbReference>
<evidence type="ECO:0000313" key="3">
    <source>
        <dbReference type="EMBL" id="MBN7795657.1"/>
    </source>
</evidence>